<reference evidence="15 16" key="1">
    <citation type="submission" date="2019-09" db="EMBL/GenBank/DDBJ databases">
        <authorList>
            <person name="Duangmal K."/>
            <person name="Teo W.F.A."/>
            <person name="Lipun K."/>
        </authorList>
    </citation>
    <scope>NUCLEOTIDE SEQUENCE [LARGE SCALE GENOMIC DNA]</scope>
    <source>
        <strain evidence="15 16">K1PN6</strain>
    </source>
</reference>
<evidence type="ECO:0000256" key="2">
    <source>
        <dbReference type="ARBA" id="ARBA00005076"/>
    </source>
</evidence>
<comment type="similarity">
    <text evidence="4">Belongs to the aspartate-semialdehyde dehydrogenase family.</text>
</comment>
<dbReference type="InterPro" id="IPR036291">
    <property type="entry name" value="NAD(P)-bd_dom_sf"/>
</dbReference>
<protein>
    <recommendedName>
        <fullName evidence="6">aspartate-semialdehyde dehydrogenase</fullName>
        <ecNumber evidence="6">1.2.1.11</ecNumber>
    </recommendedName>
</protein>
<evidence type="ECO:0000313" key="15">
    <source>
        <dbReference type="EMBL" id="MPY49826.1"/>
    </source>
</evidence>
<keyword evidence="13" id="KW-0812">Transmembrane</keyword>
<dbReference type="InterPro" id="IPR012280">
    <property type="entry name" value="Semialdhyde_DH_dimer_dom"/>
</dbReference>
<evidence type="ECO:0000256" key="6">
    <source>
        <dbReference type="ARBA" id="ARBA00013120"/>
    </source>
</evidence>
<comment type="catalytic activity">
    <reaction evidence="12">
        <text>L-aspartate 4-semialdehyde + phosphate + NADP(+) = 4-phospho-L-aspartate + NADPH + H(+)</text>
        <dbReference type="Rhea" id="RHEA:24284"/>
        <dbReference type="ChEBI" id="CHEBI:15378"/>
        <dbReference type="ChEBI" id="CHEBI:43474"/>
        <dbReference type="ChEBI" id="CHEBI:57535"/>
        <dbReference type="ChEBI" id="CHEBI:57783"/>
        <dbReference type="ChEBI" id="CHEBI:58349"/>
        <dbReference type="ChEBI" id="CHEBI:537519"/>
        <dbReference type="EC" id="1.2.1.11"/>
    </reaction>
</comment>
<sequence>MKRVRDHAAPRIVLVGATGALGATVLELIGELGVRYRDIQLVASPRSAGRAAPVGGRSQTVVSLDDADFADADLVLFCTGEAVSGRWAPAAAAAGALVVDSSGAFRTDPDTPLLVPPVNGHLMERYPGGIVAGAGGLTVPLVLLLHDIERRWGVRQVVLSSYQAASGRGHQGVEELLEGSELALRDPDAELPTDCFRPAQAFNVVPAVGSLLENGSSTEEQHLVQETRRILDLPHLNVAATCVRVPVVQGHSAAVYIEAGGPVVRRDLVELLASLPRVVVHDSEPPSGPPTPLTAGDPDLIHVGRIRVTPHNPRGFWLWLVFDNLRVAALNLLQIAQTAQARPPRARTRLGESAHR</sequence>
<dbReference type="GO" id="GO:0004073">
    <property type="term" value="F:aspartate-semialdehyde dehydrogenase activity"/>
    <property type="evidence" value="ECO:0007669"/>
    <property type="project" value="UniProtKB-EC"/>
</dbReference>
<dbReference type="GO" id="GO:0009088">
    <property type="term" value="P:threonine biosynthetic process"/>
    <property type="evidence" value="ECO:0007669"/>
    <property type="project" value="UniProtKB-UniPathway"/>
</dbReference>
<dbReference type="GO" id="GO:0009086">
    <property type="term" value="P:methionine biosynthetic process"/>
    <property type="evidence" value="ECO:0007669"/>
    <property type="project" value="UniProtKB-KW"/>
</dbReference>
<dbReference type="UniPathway" id="UPA00051">
    <property type="reaction ID" value="UER00464"/>
</dbReference>
<comment type="pathway">
    <text evidence="3">Amino-acid biosynthesis; L-threonine biosynthesis; L-threonine from L-aspartate: step 2/5.</text>
</comment>
<comment type="caution">
    <text evidence="15">The sequence shown here is derived from an EMBL/GenBank/DDBJ whole genome shotgun (WGS) entry which is preliminary data.</text>
</comment>
<keyword evidence="13" id="KW-0472">Membrane</keyword>
<keyword evidence="11" id="KW-0486">Methionine biosynthesis</keyword>
<dbReference type="InterPro" id="IPR000319">
    <property type="entry name" value="Asp-semialdehyde_DH_CS"/>
</dbReference>
<evidence type="ECO:0000256" key="13">
    <source>
        <dbReference type="SAM" id="Phobius"/>
    </source>
</evidence>
<organism evidence="15 16">
    <name type="scientific">Streptomyces acidicola</name>
    <dbReference type="NCBI Taxonomy" id="2596892"/>
    <lineage>
        <taxon>Bacteria</taxon>
        <taxon>Bacillati</taxon>
        <taxon>Actinomycetota</taxon>
        <taxon>Actinomycetes</taxon>
        <taxon>Kitasatosporales</taxon>
        <taxon>Streptomycetaceae</taxon>
        <taxon>Streptomyces</taxon>
    </lineage>
</organism>
<dbReference type="Gene3D" id="3.30.360.10">
    <property type="entry name" value="Dihydrodipicolinate Reductase, domain 2"/>
    <property type="match status" value="1"/>
</dbReference>
<dbReference type="SUPFAM" id="SSF55347">
    <property type="entry name" value="Glyceraldehyde-3-phosphate dehydrogenase-like, C-terminal domain"/>
    <property type="match status" value="1"/>
</dbReference>
<dbReference type="GO" id="GO:0050661">
    <property type="term" value="F:NADP binding"/>
    <property type="evidence" value="ECO:0007669"/>
    <property type="project" value="InterPro"/>
</dbReference>
<dbReference type="SUPFAM" id="SSF51735">
    <property type="entry name" value="NAD(P)-binding Rossmann-fold domains"/>
    <property type="match status" value="1"/>
</dbReference>
<keyword evidence="10 15" id="KW-0560">Oxidoreductase</keyword>
<dbReference type="PROSITE" id="PS01103">
    <property type="entry name" value="ASD"/>
    <property type="match status" value="1"/>
</dbReference>
<keyword evidence="16" id="KW-1185">Reference proteome</keyword>
<dbReference type="GO" id="GO:0051287">
    <property type="term" value="F:NAD binding"/>
    <property type="evidence" value="ECO:0007669"/>
    <property type="project" value="InterPro"/>
</dbReference>
<feature type="domain" description="Semialdehyde dehydrogenase NAD-binding" evidence="14">
    <location>
        <begin position="11"/>
        <end position="126"/>
    </location>
</feature>
<dbReference type="InterPro" id="IPR000534">
    <property type="entry name" value="Semialdehyde_DH_NAD-bd"/>
</dbReference>
<dbReference type="Pfam" id="PF02774">
    <property type="entry name" value="Semialdhyde_dhC"/>
    <property type="match status" value="1"/>
</dbReference>
<dbReference type="EC" id="1.2.1.11" evidence="6"/>
<dbReference type="NCBIfam" id="NF011456">
    <property type="entry name" value="PRK14874.1"/>
    <property type="match status" value="1"/>
</dbReference>
<dbReference type="PANTHER" id="PTHR46278:SF2">
    <property type="entry name" value="ASPARTATE-SEMIALDEHYDE DEHYDROGENASE"/>
    <property type="match status" value="1"/>
</dbReference>
<dbReference type="UniPathway" id="UPA00050">
    <property type="reaction ID" value="UER00463"/>
</dbReference>
<evidence type="ECO:0000256" key="10">
    <source>
        <dbReference type="ARBA" id="ARBA00023002"/>
    </source>
</evidence>
<proteinExistence type="inferred from homology"/>
<dbReference type="EMBL" id="VMNX01000046">
    <property type="protein sequence ID" value="MPY49826.1"/>
    <property type="molecule type" value="Genomic_DNA"/>
</dbReference>
<dbReference type="RefSeq" id="WP_152862894.1">
    <property type="nucleotide sequence ID" value="NZ_VMNX01000046.1"/>
</dbReference>
<evidence type="ECO:0000256" key="3">
    <source>
        <dbReference type="ARBA" id="ARBA00005097"/>
    </source>
</evidence>
<dbReference type="PANTHER" id="PTHR46278">
    <property type="entry name" value="DEHYDROGENASE, PUTATIVE-RELATED"/>
    <property type="match status" value="1"/>
</dbReference>
<evidence type="ECO:0000256" key="4">
    <source>
        <dbReference type="ARBA" id="ARBA00010584"/>
    </source>
</evidence>
<evidence type="ECO:0000256" key="11">
    <source>
        <dbReference type="ARBA" id="ARBA00023167"/>
    </source>
</evidence>
<name>A0A5N8WSN4_9ACTN</name>
<dbReference type="UniPathway" id="UPA00034">
    <property type="reaction ID" value="UER00016"/>
</dbReference>
<dbReference type="PIRSF" id="PIRSF000148">
    <property type="entry name" value="ASA_dh"/>
    <property type="match status" value="1"/>
</dbReference>
<keyword evidence="13" id="KW-1133">Transmembrane helix</keyword>
<evidence type="ECO:0000256" key="9">
    <source>
        <dbReference type="ARBA" id="ARBA00022857"/>
    </source>
</evidence>
<dbReference type="GO" id="GO:0046983">
    <property type="term" value="F:protein dimerization activity"/>
    <property type="evidence" value="ECO:0007669"/>
    <property type="project" value="InterPro"/>
</dbReference>
<dbReference type="AlphaFoldDB" id="A0A5N8WSN4"/>
<comment type="subunit">
    <text evidence="5">Homodimer.</text>
</comment>
<evidence type="ECO:0000259" key="14">
    <source>
        <dbReference type="SMART" id="SM00859"/>
    </source>
</evidence>
<accession>A0A5N8WSN4</accession>
<keyword evidence="8" id="KW-0791">Threonine biosynthesis</keyword>
<feature type="transmembrane region" description="Helical" evidence="13">
    <location>
        <begin position="12"/>
        <end position="30"/>
    </location>
</feature>
<evidence type="ECO:0000256" key="8">
    <source>
        <dbReference type="ARBA" id="ARBA00022697"/>
    </source>
</evidence>
<keyword evidence="7" id="KW-0028">Amino-acid biosynthesis</keyword>
<evidence type="ECO:0000256" key="5">
    <source>
        <dbReference type="ARBA" id="ARBA00011738"/>
    </source>
</evidence>
<keyword evidence="9" id="KW-0521">NADP</keyword>
<evidence type="ECO:0000256" key="7">
    <source>
        <dbReference type="ARBA" id="ARBA00022605"/>
    </source>
</evidence>
<gene>
    <name evidence="15" type="ORF">FPZ41_15130</name>
</gene>
<dbReference type="Pfam" id="PF01118">
    <property type="entry name" value="Semialdhyde_dh"/>
    <property type="match status" value="1"/>
</dbReference>
<dbReference type="Gene3D" id="3.40.50.720">
    <property type="entry name" value="NAD(P)-binding Rossmann-like Domain"/>
    <property type="match status" value="1"/>
</dbReference>
<evidence type="ECO:0000313" key="16">
    <source>
        <dbReference type="Proteomes" id="UP000373149"/>
    </source>
</evidence>
<evidence type="ECO:0000256" key="12">
    <source>
        <dbReference type="ARBA" id="ARBA00047891"/>
    </source>
</evidence>
<dbReference type="SMART" id="SM00859">
    <property type="entry name" value="Semialdhyde_dh"/>
    <property type="match status" value="1"/>
</dbReference>
<dbReference type="GO" id="GO:0009089">
    <property type="term" value="P:lysine biosynthetic process via diaminopimelate"/>
    <property type="evidence" value="ECO:0007669"/>
    <property type="project" value="UniProtKB-UniPathway"/>
</dbReference>
<evidence type="ECO:0000256" key="1">
    <source>
        <dbReference type="ARBA" id="ARBA00005021"/>
    </source>
</evidence>
<comment type="pathway">
    <text evidence="1">Amino-acid biosynthesis; L-methionine biosynthesis via de novo pathway; L-homoserine from L-aspartate: step 2/3.</text>
</comment>
<dbReference type="Proteomes" id="UP000373149">
    <property type="component" value="Unassembled WGS sequence"/>
</dbReference>
<comment type="pathway">
    <text evidence="2">Amino-acid biosynthesis; L-lysine biosynthesis via DAP pathway; (S)-tetrahydrodipicolinate from L-aspartate: step 2/4.</text>
</comment>